<keyword evidence="3" id="KW-1185">Reference proteome</keyword>
<dbReference type="PANTHER" id="PTHR39219:SF1">
    <property type="entry name" value="ER MEMBRANE PROTEIN COMPLEX SUBUNIT 10"/>
    <property type="match status" value="1"/>
</dbReference>
<protein>
    <submittedName>
        <fullName evidence="2">Uncharacterized protein</fullName>
    </submittedName>
</protein>
<feature type="chain" id="PRO_5013127133" evidence="1">
    <location>
        <begin position="27"/>
        <end position="208"/>
    </location>
</feature>
<evidence type="ECO:0000313" key="3">
    <source>
        <dbReference type="Proteomes" id="UP001412239"/>
    </source>
</evidence>
<accession>A0A292PYI5</accession>
<gene>
    <name evidence="2" type="ORF">GSTUAT00004143001</name>
</gene>
<keyword evidence="1" id="KW-0732">Signal</keyword>
<feature type="signal peptide" evidence="1">
    <location>
        <begin position="1"/>
        <end position="26"/>
    </location>
</feature>
<organism evidence="2 3">
    <name type="scientific">Tuber aestivum</name>
    <name type="common">summer truffle</name>
    <dbReference type="NCBI Taxonomy" id="59557"/>
    <lineage>
        <taxon>Eukaryota</taxon>
        <taxon>Fungi</taxon>
        <taxon>Dikarya</taxon>
        <taxon>Ascomycota</taxon>
        <taxon>Pezizomycotina</taxon>
        <taxon>Pezizomycetes</taxon>
        <taxon>Pezizales</taxon>
        <taxon>Tuberaceae</taxon>
        <taxon>Tuber</taxon>
    </lineage>
</organism>
<evidence type="ECO:0000313" key="2">
    <source>
        <dbReference type="EMBL" id="CUS11688.1"/>
    </source>
</evidence>
<evidence type="ECO:0000256" key="1">
    <source>
        <dbReference type="SAM" id="SignalP"/>
    </source>
</evidence>
<dbReference type="AlphaFoldDB" id="A0A292PYI5"/>
<name>A0A292PYI5_9PEZI</name>
<proteinExistence type="predicted"/>
<dbReference type="PANTHER" id="PTHR39219">
    <property type="entry name" value="ER MEMBRANE PROTEIN COMPLEX SUBUNIT 10"/>
    <property type="match status" value="1"/>
</dbReference>
<dbReference type="Proteomes" id="UP001412239">
    <property type="component" value="Unassembled WGS sequence"/>
</dbReference>
<reference evidence="2" key="1">
    <citation type="submission" date="2015-10" db="EMBL/GenBank/DDBJ databases">
        <authorList>
            <person name="Regsiter A."/>
            <person name="william w."/>
        </authorList>
    </citation>
    <scope>NUCLEOTIDE SEQUENCE</scope>
    <source>
        <strain evidence="2">Montdore</strain>
    </source>
</reference>
<sequence length="208" mass="23058">MHTPNHLLSLAFCLTFFLSHFSPSTAYQHSTTGESENDSHSLTQELYQWPISAESPTPLCGLWYHERREDAACASVGHKNCAMAGECGDDEIVRVGIMDEEGVFRGVATTGKALKNLDKTLINIRRSRSDPKKIWRVEFQSVYDLEEPDVRATNPTPGPQPFLNKPIVLNAEGKLPEPDIEKTFLQKYWWVLLAGALLVLSGGGGSAE</sequence>
<dbReference type="EMBL" id="LN891013">
    <property type="protein sequence ID" value="CUS11688.1"/>
    <property type="molecule type" value="Genomic_DNA"/>
</dbReference>